<protein>
    <submittedName>
        <fullName evidence="2">Uncharacterized protein</fullName>
    </submittedName>
</protein>
<feature type="signal peptide" evidence="1">
    <location>
        <begin position="1"/>
        <end position="17"/>
    </location>
</feature>
<dbReference type="AlphaFoldDB" id="A0A9W9DX35"/>
<evidence type="ECO:0000313" key="2">
    <source>
        <dbReference type="EMBL" id="KAJ4490014.1"/>
    </source>
</evidence>
<gene>
    <name evidence="2" type="ORF">J3R30DRAFT_20414</name>
</gene>
<name>A0A9W9DX35_9AGAR</name>
<evidence type="ECO:0000256" key="1">
    <source>
        <dbReference type="SAM" id="SignalP"/>
    </source>
</evidence>
<keyword evidence="1" id="KW-0732">Signal</keyword>
<proteinExistence type="predicted"/>
<sequence length="126" mass="14017">MSTFAFVAVAMLTLVQAAVLPTSHNATGGTFVVNALLPWRIRQDTTSAMSTYDNQIQAPLSKECLIFVPTDSPFRVVCQNSWWQTNLSNPKIRSEKFRYTILNSSFGFSWVSNCSLGIIFKVCALT</sequence>
<reference evidence="2" key="1">
    <citation type="submission" date="2022-08" db="EMBL/GenBank/DDBJ databases">
        <title>A Global Phylogenomic Analysis of the Shiitake Genus Lentinula.</title>
        <authorList>
            <consortium name="DOE Joint Genome Institute"/>
            <person name="Sierra-Patev S."/>
            <person name="Min B."/>
            <person name="Naranjo-Ortiz M."/>
            <person name="Looney B."/>
            <person name="Konkel Z."/>
            <person name="Slot J.C."/>
            <person name="Sakamoto Y."/>
            <person name="Steenwyk J.L."/>
            <person name="Rokas A."/>
            <person name="Carro J."/>
            <person name="Camarero S."/>
            <person name="Ferreira P."/>
            <person name="Molpeceres G."/>
            <person name="Ruiz-Duenas F.J."/>
            <person name="Serrano A."/>
            <person name="Henrissat B."/>
            <person name="Drula E."/>
            <person name="Hughes K.W."/>
            <person name="Mata J.L."/>
            <person name="Ishikawa N.K."/>
            <person name="Vargas-Isla R."/>
            <person name="Ushijima S."/>
            <person name="Smith C.A."/>
            <person name="Ahrendt S."/>
            <person name="Andreopoulos W."/>
            <person name="He G."/>
            <person name="Labutti K."/>
            <person name="Lipzen A."/>
            <person name="Ng V."/>
            <person name="Riley R."/>
            <person name="Sandor L."/>
            <person name="Barry K."/>
            <person name="Martinez A.T."/>
            <person name="Xiao Y."/>
            <person name="Gibbons J.G."/>
            <person name="Terashima K."/>
            <person name="Grigoriev I.V."/>
            <person name="Hibbett D.S."/>
        </authorList>
    </citation>
    <scope>NUCLEOTIDE SEQUENCE</scope>
    <source>
        <strain evidence="2">JLM2183</strain>
    </source>
</reference>
<dbReference type="Proteomes" id="UP001150266">
    <property type="component" value="Unassembled WGS sequence"/>
</dbReference>
<feature type="chain" id="PRO_5040879121" evidence="1">
    <location>
        <begin position="18"/>
        <end position="126"/>
    </location>
</feature>
<accession>A0A9W9DX35</accession>
<comment type="caution">
    <text evidence="2">The sequence shown here is derived from an EMBL/GenBank/DDBJ whole genome shotgun (WGS) entry which is preliminary data.</text>
</comment>
<dbReference type="EMBL" id="JAOTPV010000001">
    <property type="protein sequence ID" value="KAJ4490014.1"/>
    <property type="molecule type" value="Genomic_DNA"/>
</dbReference>
<evidence type="ECO:0000313" key="3">
    <source>
        <dbReference type="Proteomes" id="UP001150266"/>
    </source>
</evidence>
<organism evidence="2 3">
    <name type="scientific">Lentinula aciculospora</name>
    <dbReference type="NCBI Taxonomy" id="153920"/>
    <lineage>
        <taxon>Eukaryota</taxon>
        <taxon>Fungi</taxon>
        <taxon>Dikarya</taxon>
        <taxon>Basidiomycota</taxon>
        <taxon>Agaricomycotina</taxon>
        <taxon>Agaricomycetes</taxon>
        <taxon>Agaricomycetidae</taxon>
        <taxon>Agaricales</taxon>
        <taxon>Marasmiineae</taxon>
        <taxon>Omphalotaceae</taxon>
        <taxon>Lentinula</taxon>
    </lineage>
</organism>
<keyword evidence="3" id="KW-1185">Reference proteome</keyword>